<evidence type="ECO:0000313" key="3">
    <source>
        <dbReference type="EMBL" id="AOV08416.1"/>
    </source>
</evidence>
<dbReference type="AlphaFoldDB" id="A0A1D8JIA4"/>
<feature type="compositionally biased region" description="Polar residues" evidence="1">
    <location>
        <begin position="162"/>
        <end position="180"/>
    </location>
</feature>
<sequence length="237" mass="26343">MIKKPYLLSTLLIAMLILAACGKTTSDDNGTDVENDTGQAPNEEVENNEDNEDNDVIQDEDDSVGAVDDEEASENEPNVEEDGKNEEPQSNDFLTNAEQVDSDAQDFSMYILPEYTLTSEEPGRDSLYLTEDGKIFMRIETLPADEETYTYLKENTIATLEASSNENTPTELTQENSLPQGDNIENAVGYTVTTEEGIVTGIVFERDGLLVRLTIFDTQEANYFSDFLKMGETVVKK</sequence>
<feature type="signal peptide" evidence="2">
    <location>
        <begin position="1"/>
        <end position="19"/>
    </location>
</feature>
<keyword evidence="2" id="KW-0732">Signal</keyword>
<feature type="chain" id="PRO_5039508192" evidence="2">
    <location>
        <begin position="20"/>
        <end position="237"/>
    </location>
</feature>
<keyword evidence="4" id="KW-1185">Reference proteome</keyword>
<feature type="region of interest" description="Disordered" evidence="1">
    <location>
        <begin position="25"/>
        <end position="91"/>
    </location>
</feature>
<protein>
    <submittedName>
        <fullName evidence="3">Uncharacterized protein</fullName>
    </submittedName>
</protein>
<dbReference type="EMBL" id="CP017560">
    <property type="protein sequence ID" value="AOV08416.1"/>
    <property type="molecule type" value="Genomic_DNA"/>
</dbReference>
<dbReference type="KEGG" id="surl:BI350_13315"/>
<evidence type="ECO:0000256" key="1">
    <source>
        <dbReference type="SAM" id="MobiDB-lite"/>
    </source>
</evidence>
<evidence type="ECO:0000256" key="2">
    <source>
        <dbReference type="SAM" id="SignalP"/>
    </source>
</evidence>
<name>A0A1D8JIA4_9BACL</name>
<dbReference type="RefSeq" id="WP_075528578.1">
    <property type="nucleotide sequence ID" value="NZ_CP017560.1"/>
</dbReference>
<accession>A0A1D8JIA4</accession>
<organism evidence="3 4">
    <name type="scientific">Sporosarcina ureilytica</name>
    <dbReference type="NCBI Taxonomy" id="298596"/>
    <lineage>
        <taxon>Bacteria</taxon>
        <taxon>Bacillati</taxon>
        <taxon>Bacillota</taxon>
        <taxon>Bacilli</taxon>
        <taxon>Bacillales</taxon>
        <taxon>Caryophanaceae</taxon>
        <taxon>Sporosarcina</taxon>
    </lineage>
</organism>
<dbReference type="Proteomes" id="UP000185746">
    <property type="component" value="Chromosome"/>
</dbReference>
<proteinExistence type="predicted"/>
<dbReference type="PROSITE" id="PS51257">
    <property type="entry name" value="PROKAR_LIPOPROTEIN"/>
    <property type="match status" value="1"/>
</dbReference>
<gene>
    <name evidence="3" type="ORF">BI350_13315</name>
</gene>
<evidence type="ECO:0000313" key="4">
    <source>
        <dbReference type="Proteomes" id="UP000185746"/>
    </source>
</evidence>
<feature type="region of interest" description="Disordered" evidence="1">
    <location>
        <begin position="162"/>
        <end position="183"/>
    </location>
</feature>
<reference evidence="3 4" key="1">
    <citation type="submission" date="2016-09" db="EMBL/GenBank/DDBJ databases">
        <title>Complete genome sequence of the Lysinibacillus sphaericus LMG 22257, a specie of Bacillus with ureolytic activity that can effectively biodeposit calcium carbonate.</title>
        <authorList>
            <person name="Yan W."/>
        </authorList>
    </citation>
    <scope>NUCLEOTIDE SEQUENCE [LARGE SCALE GENOMIC DNA]</scope>
    <source>
        <strain evidence="3 4">LMG 22257</strain>
    </source>
</reference>
<feature type="compositionally biased region" description="Acidic residues" evidence="1">
    <location>
        <begin position="43"/>
        <end position="80"/>
    </location>
</feature>